<reference evidence="1" key="1">
    <citation type="journal article" date="2020" name="Nature">
        <title>Giant virus diversity and host interactions through global metagenomics.</title>
        <authorList>
            <person name="Schulz F."/>
            <person name="Roux S."/>
            <person name="Paez-Espino D."/>
            <person name="Jungbluth S."/>
            <person name="Walsh D.A."/>
            <person name="Denef V.J."/>
            <person name="McMahon K.D."/>
            <person name="Konstantinidis K.T."/>
            <person name="Eloe-Fadrosh E.A."/>
            <person name="Kyrpides N.C."/>
            <person name="Woyke T."/>
        </authorList>
    </citation>
    <scope>NUCLEOTIDE SEQUENCE</scope>
    <source>
        <strain evidence="1">GVMAG-M-3300022752-66</strain>
    </source>
</reference>
<name>A0A6C0CWH0_9ZZZZ</name>
<sequence>MCYPCCIWDAISFKKKVHPKIKKSPSKKVKFFGFRFRNSFIENKKK</sequence>
<proteinExistence type="predicted"/>
<evidence type="ECO:0000313" key="1">
    <source>
        <dbReference type="EMBL" id="QHT08512.1"/>
    </source>
</evidence>
<accession>A0A6C0CWH0</accession>
<dbReference type="AlphaFoldDB" id="A0A6C0CWH0"/>
<protein>
    <submittedName>
        <fullName evidence="1">Uncharacterized protein</fullName>
    </submittedName>
</protein>
<organism evidence="1">
    <name type="scientific">viral metagenome</name>
    <dbReference type="NCBI Taxonomy" id="1070528"/>
    <lineage>
        <taxon>unclassified sequences</taxon>
        <taxon>metagenomes</taxon>
        <taxon>organismal metagenomes</taxon>
    </lineage>
</organism>
<dbReference type="EMBL" id="MN739497">
    <property type="protein sequence ID" value="QHT08512.1"/>
    <property type="molecule type" value="Genomic_DNA"/>
</dbReference>